<dbReference type="AlphaFoldDB" id="X6MC60"/>
<dbReference type="SUPFAM" id="SSF46565">
    <property type="entry name" value="Chaperone J-domain"/>
    <property type="match status" value="1"/>
</dbReference>
<dbReference type="PROSITE" id="PS50076">
    <property type="entry name" value="DNAJ_2"/>
    <property type="match status" value="1"/>
</dbReference>
<dbReference type="GO" id="GO:0051082">
    <property type="term" value="F:unfolded protein binding"/>
    <property type="evidence" value="ECO:0007669"/>
    <property type="project" value="InterPro"/>
</dbReference>
<evidence type="ECO:0000259" key="2">
    <source>
        <dbReference type="PROSITE" id="PS50076"/>
    </source>
</evidence>
<evidence type="ECO:0000313" key="3">
    <source>
        <dbReference type="EMBL" id="ETO11027.1"/>
    </source>
</evidence>
<dbReference type="InterPro" id="IPR018253">
    <property type="entry name" value="DnaJ_domain_CS"/>
</dbReference>
<name>X6MC60_RETFI</name>
<feature type="compositionally biased region" description="Basic residues" evidence="1">
    <location>
        <begin position="257"/>
        <end position="275"/>
    </location>
</feature>
<protein>
    <recommendedName>
        <fullName evidence="2">J domain-containing protein</fullName>
    </recommendedName>
</protein>
<sequence length="307" mass="35300">MLFENNYYEILGIDRKADEQAIKKAYRKLALQYHPDRNPNNAEEATEKFKEISEAYEILSDPQKREIYDQGGHDALNKTFESSEFPHIDPFELFNYFFNEFSGDPFFGIFGHGFSRMQEQRGIQNQYMNSFRFFDPCFSSLPGNMMTFTSSTSSGGGNVISASTTTTTHIINGHKTTTNTITRNGQTTIEKYEDDKLVQKTINGVDENMQSIEYKPNNRDTNDNKTSNDNENDTKRNEKKTKHPKKKKTKEAEKQNTKKGNKGKTRHSVAGKKSKTKNEKNDNEKDDEETDEPCAYTGIHYPGKRPK</sequence>
<evidence type="ECO:0000313" key="4">
    <source>
        <dbReference type="Proteomes" id="UP000023152"/>
    </source>
</evidence>
<evidence type="ECO:0000256" key="1">
    <source>
        <dbReference type="SAM" id="MobiDB-lite"/>
    </source>
</evidence>
<dbReference type="Proteomes" id="UP000023152">
    <property type="component" value="Unassembled WGS sequence"/>
</dbReference>
<dbReference type="PRINTS" id="PR00625">
    <property type="entry name" value="JDOMAIN"/>
</dbReference>
<organism evidence="3 4">
    <name type="scientific">Reticulomyxa filosa</name>
    <dbReference type="NCBI Taxonomy" id="46433"/>
    <lineage>
        <taxon>Eukaryota</taxon>
        <taxon>Sar</taxon>
        <taxon>Rhizaria</taxon>
        <taxon>Retaria</taxon>
        <taxon>Foraminifera</taxon>
        <taxon>Monothalamids</taxon>
        <taxon>Reticulomyxidae</taxon>
        <taxon>Reticulomyxa</taxon>
    </lineage>
</organism>
<gene>
    <name evidence="3" type="ORF">RFI_26350</name>
</gene>
<dbReference type="SMART" id="SM00271">
    <property type="entry name" value="DnaJ"/>
    <property type="match status" value="1"/>
</dbReference>
<dbReference type="Pfam" id="PF00226">
    <property type="entry name" value="DnaJ"/>
    <property type="match status" value="1"/>
</dbReference>
<dbReference type="PANTHER" id="PTHR45168:SF3">
    <property type="entry name" value="DNAJ HEAT SHOCK PROTEIN FAMILY (HSP40) MEMBER B2"/>
    <property type="match status" value="1"/>
</dbReference>
<reference evidence="3 4" key="1">
    <citation type="journal article" date="2013" name="Curr. Biol.">
        <title>The Genome of the Foraminiferan Reticulomyxa filosa.</title>
        <authorList>
            <person name="Glockner G."/>
            <person name="Hulsmann N."/>
            <person name="Schleicher M."/>
            <person name="Noegel A.A."/>
            <person name="Eichinger L."/>
            <person name="Gallinger C."/>
            <person name="Pawlowski J."/>
            <person name="Sierra R."/>
            <person name="Euteneuer U."/>
            <person name="Pillet L."/>
            <person name="Moustafa A."/>
            <person name="Platzer M."/>
            <person name="Groth M."/>
            <person name="Szafranski K."/>
            <person name="Schliwa M."/>
        </authorList>
    </citation>
    <scope>NUCLEOTIDE SEQUENCE [LARGE SCALE GENOMIC DNA]</scope>
</reference>
<dbReference type="GO" id="GO:0030544">
    <property type="term" value="F:Hsp70 protein binding"/>
    <property type="evidence" value="ECO:0007669"/>
    <property type="project" value="InterPro"/>
</dbReference>
<dbReference type="EMBL" id="ASPP01022866">
    <property type="protein sequence ID" value="ETO11027.1"/>
    <property type="molecule type" value="Genomic_DNA"/>
</dbReference>
<dbReference type="InterPro" id="IPR001623">
    <property type="entry name" value="DnaJ_domain"/>
</dbReference>
<accession>X6MC60</accession>
<feature type="domain" description="J" evidence="2">
    <location>
        <begin position="6"/>
        <end position="72"/>
    </location>
</feature>
<dbReference type="InterPro" id="IPR043183">
    <property type="entry name" value="DNJB2/6-like"/>
</dbReference>
<feature type="compositionally biased region" description="Basic and acidic residues" evidence="1">
    <location>
        <begin position="216"/>
        <end position="236"/>
    </location>
</feature>
<dbReference type="Gene3D" id="1.10.287.110">
    <property type="entry name" value="DnaJ domain"/>
    <property type="match status" value="1"/>
</dbReference>
<dbReference type="OMA" id="MIQKECY"/>
<comment type="caution">
    <text evidence="3">The sequence shown here is derived from an EMBL/GenBank/DDBJ whole genome shotgun (WGS) entry which is preliminary data.</text>
</comment>
<feature type="region of interest" description="Disordered" evidence="1">
    <location>
        <begin position="202"/>
        <end position="307"/>
    </location>
</feature>
<dbReference type="CDD" id="cd06257">
    <property type="entry name" value="DnaJ"/>
    <property type="match status" value="1"/>
</dbReference>
<dbReference type="InterPro" id="IPR036869">
    <property type="entry name" value="J_dom_sf"/>
</dbReference>
<dbReference type="PANTHER" id="PTHR45168">
    <property type="entry name" value="DNAJ HOMOLOG SUBFAMILY B MEMBER 2"/>
    <property type="match status" value="1"/>
</dbReference>
<proteinExistence type="predicted"/>
<keyword evidence="4" id="KW-1185">Reference proteome</keyword>
<dbReference type="PROSITE" id="PS00636">
    <property type="entry name" value="DNAJ_1"/>
    <property type="match status" value="1"/>
</dbReference>
<feature type="compositionally biased region" description="Basic residues" evidence="1">
    <location>
        <begin position="237"/>
        <end position="249"/>
    </location>
</feature>
<dbReference type="OrthoDB" id="10250354at2759"/>